<evidence type="ECO:0000256" key="2">
    <source>
        <dbReference type="ARBA" id="ARBA00023167"/>
    </source>
</evidence>
<sequence length="354" mass="38599">MTIAQSLRRSLWAVTLCTGLNATAQETPQSGSWVVKDFKFHTGEVLPELRLNYTTLGDPKNEAVLILHGTTGSGAGMLGANFGGELFGPGQILDAKRYFVILPDAIGTGKSSKPSDGLRAKFPAYNYTDMVSAQHRLVTEHLGIRHLRLVLGNSMGGMQTWMWAMNYPDMMDIAVPMASLPSAMSGRNWMLRRMLTESIRKDPLWMGGNYKEQPPSWQFASVFYSTATSGGNQGLQKVAPSSDKGDALLKQRLTPPLAGDANDHLFQWESSKDYDPSAGLEKIKATVLVINSADDERNPPELGILEKALPRIAKAKALIIPGSPDTFGHGTTGNARFWKKEVGELLLSAPKLAR</sequence>
<organism evidence="5 6">
    <name type="scientific">Limnohabitans lacus</name>
    <dbReference type="NCBI Taxonomy" id="3045173"/>
    <lineage>
        <taxon>Bacteria</taxon>
        <taxon>Pseudomonadati</taxon>
        <taxon>Pseudomonadota</taxon>
        <taxon>Betaproteobacteria</taxon>
        <taxon>Burkholderiales</taxon>
        <taxon>Comamonadaceae</taxon>
        <taxon>Limnohabitans</taxon>
    </lineage>
</organism>
<dbReference type="InterPro" id="IPR000073">
    <property type="entry name" value="AB_hydrolase_1"/>
</dbReference>
<dbReference type="PANTHER" id="PTHR32268">
    <property type="entry name" value="HOMOSERINE O-ACETYLTRANSFERASE"/>
    <property type="match status" value="1"/>
</dbReference>
<dbReference type="InterPro" id="IPR008220">
    <property type="entry name" value="HAT_MetX-like"/>
</dbReference>
<evidence type="ECO:0000259" key="4">
    <source>
        <dbReference type="Pfam" id="PF00561"/>
    </source>
</evidence>
<reference evidence="5" key="1">
    <citation type="submission" date="2023-05" db="EMBL/GenBank/DDBJ databases">
        <title>Limnohabitans sp. strain HM2-2 Genome sequencing and assembly.</title>
        <authorList>
            <person name="Jung Y."/>
        </authorList>
    </citation>
    <scope>NUCLEOTIDE SEQUENCE</scope>
    <source>
        <strain evidence="5">HM2-2</strain>
    </source>
</reference>
<dbReference type="PANTHER" id="PTHR32268:SF11">
    <property type="entry name" value="HOMOSERINE O-ACETYLTRANSFERASE"/>
    <property type="match status" value="1"/>
</dbReference>
<evidence type="ECO:0000313" key="6">
    <source>
        <dbReference type="Proteomes" id="UP001431902"/>
    </source>
</evidence>
<accession>A0ABT6X5E6</accession>
<gene>
    <name evidence="5" type="ORF">QLQ16_05315</name>
</gene>
<name>A0ABT6X5E6_9BURK</name>
<keyword evidence="3" id="KW-0012">Acyltransferase</keyword>
<keyword evidence="6" id="KW-1185">Reference proteome</keyword>
<dbReference type="Proteomes" id="UP001431902">
    <property type="component" value="Unassembled WGS sequence"/>
</dbReference>
<keyword evidence="1" id="KW-0808">Transferase</keyword>
<evidence type="ECO:0000256" key="1">
    <source>
        <dbReference type="ARBA" id="ARBA00022679"/>
    </source>
</evidence>
<evidence type="ECO:0000313" key="5">
    <source>
        <dbReference type="EMBL" id="MDI9233254.1"/>
    </source>
</evidence>
<dbReference type="EMBL" id="JASGBH010000003">
    <property type="protein sequence ID" value="MDI9233254.1"/>
    <property type="molecule type" value="Genomic_DNA"/>
</dbReference>
<dbReference type="GO" id="GO:0016787">
    <property type="term" value="F:hydrolase activity"/>
    <property type="evidence" value="ECO:0007669"/>
    <property type="project" value="UniProtKB-KW"/>
</dbReference>
<feature type="domain" description="AB hydrolase-1" evidence="4">
    <location>
        <begin position="63"/>
        <end position="303"/>
    </location>
</feature>
<dbReference type="NCBIfam" id="NF005071">
    <property type="entry name" value="PRK06489.1"/>
    <property type="match status" value="1"/>
</dbReference>
<dbReference type="PRINTS" id="PR00111">
    <property type="entry name" value="ABHYDROLASE"/>
</dbReference>
<protein>
    <submittedName>
        <fullName evidence="5">Alpha/beta fold hydrolase</fullName>
    </submittedName>
</protein>
<dbReference type="Gene3D" id="3.40.50.1820">
    <property type="entry name" value="alpha/beta hydrolase"/>
    <property type="match status" value="1"/>
</dbReference>
<proteinExistence type="predicted"/>
<dbReference type="SUPFAM" id="SSF53474">
    <property type="entry name" value="alpha/beta-Hydrolases"/>
    <property type="match status" value="1"/>
</dbReference>
<dbReference type="RefSeq" id="WP_283223654.1">
    <property type="nucleotide sequence ID" value="NZ_JASGBH010000003.1"/>
</dbReference>
<keyword evidence="2" id="KW-0486">Methionine biosynthesis</keyword>
<comment type="caution">
    <text evidence="5">The sequence shown here is derived from an EMBL/GenBank/DDBJ whole genome shotgun (WGS) entry which is preliminary data.</text>
</comment>
<keyword evidence="5" id="KW-0378">Hydrolase</keyword>
<keyword evidence="2" id="KW-0028">Amino-acid biosynthesis</keyword>
<evidence type="ECO:0000256" key="3">
    <source>
        <dbReference type="ARBA" id="ARBA00023315"/>
    </source>
</evidence>
<dbReference type="InterPro" id="IPR029058">
    <property type="entry name" value="AB_hydrolase_fold"/>
</dbReference>
<dbReference type="Pfam" id="PF00561">
    <property type="entry name" value="Abhydrolase_1"/>
    <property type="match status" value="1"/>
</dbReference>